<reference evidence="1 2" key="1">
    <citation type="submission" date="2018-01" db="EMBL/GenBank/DDBJ databases">
        <title>The complete genome sequence of Chromatium okenii LaCa, a purple sulfur bacterium with a turbulent life.</title>
        <authorList>
            <person name="Luedin S.M."/>
            <person name="Liechti N."/>
            <person name="Storelli N."/>
            <person name="Danza F."/>
            <person name="Wittwer M."/>
            <person name="Pothier J.F."/>
            <person name="Tonolla M.A."/>
        </authorList>
    </citation>
    <scope>NUCLEOTIDE SEQUENCE [LARGE SCALE GENOMIC DNA]</scope>
    <source>
        <strain evidence="1 2">LaCa</strain>
    </source>
</reference>
<keyword evidence="2" id="KW-1185">Reference proteome</keyword>
<dbReference type="AlphaFoldDB" id="A0A2S7XVU7"/>
<sequence>MNAFPCNRCGACCQNTNLSTKTTFLDRGDGLCRYFNEEEKLCSIYNERPDICRIGLQYQLNYQDTIIWDDFVTLNLQACEYLRNVVKLKNKTT</sequence>
<gene>
    <name evidence="1" type="ORF">CXB77_00480</name>
</gene>
<dbReference type="OrthoDB" id="71604at2"/>
<protein>
    <submittedName>
        <fullName evidence="1">Zinc/iron-chelating domain-containing protein</fullName>
    </submittedName>
</protein>
<evidence type="ECO:0000313" key="2">
    <source>
        <dbReference type="Proteomes" id="UP000239936"/>
    </source>
</evidence>
<dbReference type="RefSeq" id="WP_105072373.1">
    <property type="nucleotide sequence ID" value="NZ_PPGH01000006.1"/>
</dbReference>
<dbReference type="EMBL" id="PPGH01000006">
    <property type="protein sequence ID" value="PQJ97628.1"/>
    <property type="molecule type" value="Genomic_DNA"/>
</dbReference>
<dbReference type="Pfam" id="PF03692">
    <property type="entry name" value="CxxCxxCC"/>
    <property type="match status" value="1"/>
</dbReference>
<comment type="caution">
    <text evidence="1">The sequence shown here is derived from an EMBL/GenBank/DDBJ whole genome shotgun (WGS) entry which is preliminary data.</text>
</comment>
<name>A0A2S7XVU7_9GAMM</name>
<dbReference type="InterPro" id="IPR005358">
    <property type="entry name" value="Puta_zinc/iron-chelating_dom"/>
</dbReference>
<proteinExistence type="predicted"/>
<dbReference type="Proteomes" id="UP000239936">
    <property type="component" value="Unassembled WGS sequence"/>
</dbReference>
<accession>A0A2S7XVU7</accession>
<organism evidence="1 2">
    <name type="scientific">Chromatium okenii</name>
    <dbReference type="NCBI Taxonomy" id="61644"/>
    <lineage>
        <taxon>Bacteria</taxon>
        <taxon>Pseudomonadati</taxon>
        <taxon>Pseudomonadota</taxon>
        <taxon>Gammaproteobacteria</taxon>
        <taxon>Chromatiales</taxon>
        <taxon>Chromatiaceae</taxon>
        <taxon>Chromatium</taxon>
    </lineage>
</organism>
<evidence type="ECO:0000313" key="1">
    <source>
        <dbReference type="EMBL" id="PQJ97628.1"/>
    </source>
</evidence>